<organism evidence="3 4">
    <name type="scientific">Ridgeia piscesae</name>
    <name type="common">Tubeworm</name>
    <dbReference type="NCBI Taxonomy" id="27915"/>
    <lineage>
        <taxon>Eukaryota</taxon>
        <taxon>Metazoa</taxon>
        <taxon>Spiralia</taxon>
        <taxon>Lophotrochozoa</taxon>
        <taxon>Annelida</taxon>
        <taxon>Polychaeta</taxon>
        <taxon>Sedentaria</taxon>
        <taxon>Canalipalpata</taxon>
        <taxon>Sabellida</taxon>
        <taxon>Siboglinidae</taxon>
        <taxon>Ridgeia</taxon>
    </lineage>
</organism>
<reference evidence="3" key="1">
    <citation type="journal article" date="2023" name="Mol. Biol. Evol.">
        <title>Third-Generation Sequencing Reveals the Adaptive Role of the Epigenome in Three Deep-Sea Polychaetes.</title>
        <authorList>
            <person name="Perez M."/>
            <person name="Aroh O."/>
            <person name="Sun Y."/>
            <person name="Lan Y."/>
            <person name="Juniper S.K."/>
            <person name="Young C.R."/>
            <person name="Angers B."/>
            <person name="Qian P.Y."/>
        </authorList>
    </citation>
    <scope>NUCLEOTIDE SEQUENCE</scope>
    <source>
        <strain evidence="3">R07B-5</strain>
    </source>
</reference>
<keyword evidence="4" id="KW-1185">Reference proteome</keyword>
<feature type="domain" description="Reverse transcriptase" evidence="2">
    <location>
        <begin position="1"/>
        <end position="261"/>
    </location>
</feature>
<accession>A0AAD9NRY1</accession>
<name>A0AAD9NRY1_RIDPI</name>
<evidence type="ECO:0000256" key="1">
    <source>
        <dbReference type="SAM" id="MobiDB-lite"/>
    </source>
</evidence>
<evidence type="ECO:0000313" key="4">
    <source>
        <dbReference type="Proteomes" id="UP001209878"/>
    </source>
</evidence>
<dbReference type="InterPro" id="IPR043502">
    <property type="entry name" value="DNA/RNA_pol_sf"/>
</dbReference>
<feature type="region of interest" description="Disordered" evidence="1">
    <location>
        <begin position="341"/>
        <end position="363"/>
    </location>
</feature>
<dbReference type="AlphaFoldDB" id="A0AAD9NRY1"/>
<sequence>MERLLSIAGKIFARILLNRLSTHIKPEVVPETQCGFRGNRNTVDMIVCLRQIQEKCIEQERPLYMVFVEFSKAFDTVGRTGLWQLLRKYGCPEKFTTMIDALHTGMMANVSVGGEVSESFSVTNGVKQGCILAPTLFFICLSTLIDEAFRNMGGGVYIQSRQSADLFNVPHFRAKTKTTRILMRELLFADDSALVAHSAEEMQKIVDAFSDASKKSDLKIIIKKTEVLYQPNSTRTREEDVMVDGNKLNSVLEFTYLGSIISSNGCIDDEIQRRMAKASASFGRLRQRLWNNHHVSMRVKGKIYRAIVLSVHLPIRSRDMDSVQTTGEKAACLHDATSAFDHEDNLDGQSDKQGTTRPDRAAV</sequence>
<dbReference type="CDD" id="cd01650">
    <property type="entry name" value="RT_nLTR_like"/>
    <property type="match status" value="1"/>
</dbReference>
<dbReference type="PANTHER" id="PTHR47027:SF20">
    <property type="entry name" value="REVERSE TRANSCRIPTASE-LIKE PROTEIN WITH RNA-DIRECTED DNA POLYMERASE DOMAIN"/>
    <property type="match status" value="1"/>
</dbReference>
<proteinExistence type="predicted"/>
<dbReference type="Proteomes" id="UP001209878">
    <property type="component" value="Unassembled WGS sequence"/>
</dbReference>
<dbReference type="PANTHER" id="PTHR47027">
    <property type="entry name" value="REVERSE TRANSCRIPTASE DOMAIN-CONTAINING PROTEIN"/>
    <property type="match status" value="1"/>
</dbReference>
<dbReference type="Pfam" id="PF00078">
    <property type="entry name" value="RVT_1"/>
    <property type="match status" value="1"/>
</dbReference>
<evidence type="ECO:0000259" key="2">
    <source>
        <dbReference type="PROSITE" id="PS50878"/>
    </source>
</evidence>
<dbReference type="InterPro" id="IPR000477">
    <property type="entry name" value="RT_dom"/>
</dbReference>
<dbReference type="PROSITE" id="PS50878">
    <property type="entry name" value="RT_POL"/>
    <property type="match status" value="1"/>
</dbReference>
<protein>
    <recommendedName>
        <fullName evidence="2">Reverse transcriptase domain-containing protein</fullName>
    </recommendedName>
</protein>
<evidence type="ECO:0000313" key="3">
    <source>
        <dbReference type="EMBL" id="KAK2177264.1"/>
    </source>
</evidence>
<gene>
    <name evidence="3" type="ORF">NP493_609g00063</name>
</gene>
<feature type="compositionally biased region" description="Polar residues" evidence="1">
    <location>
        <begin position="347"/>
        <end position="356"/>
    </location>
</feature>
<dbReference type="EMBL" id="JAODUO010000609">
    <property type="protein sequence ID" value="KAK2177264.1"/>
    <property type="molecule type" value="Genomic_DNA"/>
</dbReference>
<dbReference type="SUPFAM" id="SSF56672">
    <property type="entry name" value="DNA/RNA polymerases"/>
    <property type="match status" value="1"/>
</dbReference>
<comment type="caution">
    <text evidence="3">The sequence shown here is derived from an EMBL/GenBank/DDBJ whole genome shotgun (WGS) entry which is preliminary data.</text>
</comment>